<feature type="active site" description="Glycyl thioester intermediate" evidence="18">
    <location>
        <position position="93"/>
    </location>
</feature>
<sequence>MSGIALSRLAQERKAWRKDHPFGFVAVPTKNPDGTMNLMNWECAIPGKKGTPWEGGLFKLRMLFKDDYPSSPPKCKFEPPLFHPNVYPSGTVCLSILEEDKDWRPAITIKQILLGIQELLNEPNIQDPAQAEAYTIYWLVVTTHWLTFLPWKFRLAACREELWGVRLPQGGSEEEAQTPTWWQHYTR</sequence>
<dbReference type="PROSITE" id="PS50127">
    <property type="entry name" value="UBC_2"/>
    <property type="match status" value="1"/>
</dbReference>
<keyword evidence="10" id="KW-0539">Nucleus</keyword>
<evidence type="ECO:0000313" key="22">
    <source>
        <dbReference type="Proteomes" id="UP000710432"/>
    </source>
</evidence>
<proteinExistence type="inferred from homology"/>
<keyword evidence="7 19" id="KW-0833">Ubl conjugation pathway</keyword>
<keyword evidence="9 19" id="KW-0067">ATP-binding</keyword>
<dbReference type="GO" id="GO:0051301">
    <property type="term" value="P:cell division"/>
    <property type="evidence" value="ECO:0007669"/>
    <property type="project" value="UniProtKB-KW"/>
</dbReference>
<dbReference type="InterPro" id="IPR000608">
    <property type="entry name" value="UBC"/>
</dbReference>
<comment type="caution">
    <text evidence="21">The sequence shown here is derived from an EMBL/GenBank/DDBJ whole genome shotgun (WGS) entry which is preliminary data.</text>
</comment>
<evidence type="ECO:0000256" key="16">
    <source>
        <dbReference type="ARBA" id="ARBA00044296"/>
    </source>
</evidence>
<keyword evidence="4" id="KW-0808">Transferase</keyword>
<reference evidence="21" key="1">
    <citation type="submission" date="2020-03" db="EMBL/GenBank/DDBJ databases">
        <title>Studies in the Genomics of Life Span.</title>
        <authorList>
            <person name="Glass D."/>
        </authorList>
    </citation>
    <scope>NUCLEOTIDE SEQUENCE</scope>
    <source>
        <strain evidence="21">LTLLF</strain>
        <tissue evidence="21">Muscle</tissue>
    </source>
</reference>
<keyword evidence="6" id="KW-0498">Mitosis</keyword>
<gene>
    <name evidence="21" type="ORF">LTLLF_204490</name>
</gene>
<evidence type="ECO:0000256" key="1">
    <source>
        <dbReference type="ARBA" id="ARBA00004123"/>
    </source>
</evidence>
<dbReference type="Gene3D" id="3.10.110.10">
    <property type="entry name" value="Ubiquitin Conjugating Enzyme"/>
    <property type="match status" value="1"/>
</dbReference>
<evidence type="ECO:0000256" key="3">
    <source>
        <dbReference type="ARBA" id="ARBA00022618"/>
    </source>
</evidence>
<comment type="pathway">
    <text evidence="2">Protein modification; protein sumoylation.</text>
</comment>
<evidence type="ECO:0000256" key="14">
    <source>
        <dbReference type="ARBA" id="ARBA00044248"/>
    </source>
</evidence>
<dbReference type="PANTHER" id="PTHR24067">
    <property type="entry name" value="UBIQUITIN-CONJUGATING ENZYME E2"/>
    <property type="match status" value="1"/>
</dbReference>
<dbReference type="InterPro" id="IPR016135">
    <property type="entry name" value="UBQ-conjugating_enzyme/RWD"/>
</dbReference>
<evidence type="ECO:0000256" key="5">
    <source>
        <dbReference type="ARBA" id="ARBA00022741"/>
    </source>
</evidence>
<dbReference type="CDD" id="cd23798">
    <property type="entry name" value="UBCc_UBE2I"/>
    <property type="match status" value="1"/>
</dbReference>
<dbReference type="GO" id="GO:0016604">
    <property type="term" value="C:nuclear body"/>
    <property type="evidence" value="ECO:0007669"/>
    <property type="project" value="UniProtKB-ARBA"/>
</dbReference>
<dbReference type="InterPro" id="IPR023313">
    <property type="entry name" value="UBQ-conjugating_AS"/>
</dbReference>
<evidence type="ECO:0000256" key="19">
    <source>
        <dbReference type="RuleBase" id="RU362109"/>
    </source>
</evidence>
<evidence type="ECO:0000256" key="6">
    <source>
        <dbReference type="ARBA" id="ARBA00022776"/>
    </source>
</evidence>
<dbReference type="Proteomes" id="UP000710432">
    <property type="component" value="Unassembled WGS sequence"/>
</dbReference>
<dbReference type="GO" id="GO:0016925">
    <property type="term" value="P:protein sumoylation"/>
    <property type="evidence" value="ECO:0007669"/>
    <property type="project" value="UniProtKB-ARBA"/>
</dbReference>
<evidence type="ECO:0000256" key="11">
    <source>
        <dbReference type="ARBA" id="ARBA00039165"/>
    </source>
</evidence>
<name>A0A8J6H0Z6_MICOH</name>
<dbReference type="GO" id="GO:0005524">
    <property type="term" value="F:ATP binding"/>
    <property type="evidence" value="ECO:0007669"/>
    <property type="project" value="UniProtKB-UniRule"/>
</dbReference>
<evidence type="ECO:0000256" key="12">
    <source>
        <dbReference type="ARBA" id="ARBA00044232"/>
    </source>
</evidence>
<keyword evidence="8" id="KW-0159">Chromosome partition</keyword>
<evidence type="ECO:0000256" key="7">
    <source>
        <dbReference type="ARBA" id="ARBA00022786"/>
    </source>
</evidence>
<evidence type="ECO:0000313" key="21">
    <source>
        <dbReference type="EMBL" id="KAH0520649.1"/>
    </source>
</evidence>
<dbReference type="FunFam" id="3.10.110.10:FF:000013">
    <property type="entry name" value="SUMO-conjugating enzyme UBC9"/>
    <property type="match status" value="1"/>
</dbReference>
<dbReference type="InterPro" id="IPR050113">
    <property type="entry name" value="Ub_conjugating_enzyme"/>
</dbReference>
<dbReference type="Pfam" id="PF00179">
    <property type="entry name" value="UQ_con"/>
    <property type="match status" value="1"/>
</dbReference>
<evidence type="ECO:0000256" key="15">
    <source>
        <dbReference type="ARBA" id="ARBA00044287"/>
    </source>
</evidence>
<evidence type="ECO:0000259" key="20">
    <source>
        <dbReference type="PROSITE" id="PS50127"/>
    </source>
</evidence>
<comment type="subcellular location">
    <subcellularLocation>
        <location evidence="1">Nucleus</location>
    </subcellularLocation>
</comment>
<accession>A0A8J6H0Z6</accession>
<evidence type="ECO:0000256" key="10">
    <source>
        <dbReference type="ARBA" id="ARBA00023242"/>
    </source>
</evidence>
<organism evidence="21 22">
    <name type="scientific">Microtus ochrogaster</name>
    <name type="common">Prairie vole</name>
    <dbReference type="NCBI Taxonomy" id="79684"/>
    <lineage>
        <taxon>Eukaryota</taxon>
        <taxon>Metazoa</taxon>
        <taxon>Chordata</taxon>
        <taxon>Craniata</taxon>
        <taxon>Vertebrata</taxon>
        <taxon>Euteleostomi</taxon>
        <taxon>Mammalia</taxon>
        <taxon>Eutheria</taxon>
        <taxon>Euarchontoglires</taxon>
        <taxon>Glires</taxon>
        <taxon>Rodentia</taxon>
        <taxon>Myomorpha</taxon>
        <taxon>Muroidea</taxon>
        <taxon>Cricetidae</taxon>
        <taxon>Arvicolinae</taxon>
        <taxon>Microtus</taxon>
    </lineage>
</organism>
<evidence type="ECO:0000256" key="4">
    <source>
        <dbReference type="ARBA" id="ARBA00022679"/>
    </source>
</evidence>
<comment type="similarity">
    <text evidence="19">Belongs to the ubiquitin-conjugating enzyme family.</text>
</comment>
<feature type="domain" description="UBC core" evidence="20">
    <location>
        <begin position="4"/>
        <end position="157"/>
    </location>
</feature>
<dbReference type="SUPFAM" id="SSF54495">
    <property type="entry name" value="UBC-like"/>
    <property type="match status" value="1"/>
</dbReference>
<evidence type="ECO:0000256" key="8">
    <source>
        <dbReference type="ARBA" id="ARBA00022829"/>
    </source>
</evidence>
<evidence type="ECO:0000256" key="2">
    <source>
        <dbReference type="ARBA" id="ARBA00004718"/>
    </source>
</evidence>
<dbReference type="GO" id="GO:0019789">
    <property type="term" value="F:SUMO transferase activity"/>
    <property type="evidence" value="ECO:0007669"/>
    <property type="project" value="UniProtKB-ARBA"/>
</dbReference>
<dbReference type="PROSITE" id="PS00183">
    <property type="entry name" value="UBC_1"/>
    <property type="match status" value="1"/>
</dbReference>
<dbReference type="GO" id="GO:0007059">
    <property type="term" value="P:chromosome segregation"/>
    <property type="evidence" value="ECO:0007669"/>
    <property type="project" value="UniProtKB-KW"/>
</dbReference>
<keyword evidence="5 19" id="KW-0547">Nucleotide-binding</keyword>
<evidence type="ECO:0000256" key="13">
    <source>
        <dbReference type="ARBA" id="ARBA00044243"/>
    </source>
</evidence>
<keyword evidence="3" id="KW-0132">Cell division</keyword>
<evidence type="ECO:0000256" key="17">
    <source>
        <dbReference type="ARBA" id="ARBA00044297"/>
    </source>
</evidence>
<dbReference type="EMBL" id="JAATJU010000500">
    <property type="protein sequence ID" value="KAH0520649.1"/>
    <property type="molecule type" value="Genomic_DNA"/>
</dbReference>
<keyword evidence="6" id="KW-0131">Cell cycle</keyword>
<protein>
    <recommendedName>
        <fullName evidence="11">SUMO-conjugating enzyme UBC9</fullName>
    </recommendedName>
    <alternativeName>
        <fullName evidence="14">RING-type E3 SUMO transferase UBC9</fullName>
    </alternativeName>
    <alternativeName>
        <fullName evidence="12">SUMO-protein ligase</fullName>
    </alternativeName>
    <alternativeName>
        <fullName evidence="16">Ubiquitin carrier protein 9</fullName>
    </alternativeName>
    <alternativeName>
        <fullName evidence="17">Ubiquitin carrier protein I</fullName>
    </alternativeName>
    <alternativeName>
        <fullName evidence="13">Ubiquitin-conjugating enzyme E2 I</fullName>
    </alternativeName>
    <alternativeName>
        <fullName evidence="15">Ubiquitin-protein ligase I</fullName>
    </alternativeName>
</protein>
<evidence type="ECO:0000256" key="9">
    <source>
        <dbReference type="ARBA" id="ARBA00022840"/>
    </source>
</evidence>
<dbReference type="AlphaFoldDB" id="A0A8J6H0Z6"/>
<evidence type="ECO:0000256" key="18">
    <source>
        <dbReference type="PROSITE-ProRule" id="PRU10133"/>
    </source>
</evidence>
<dbReference type="SMART" id="SM00212">
    <property type="entry name" value="UBCc"/>
    <property type="match status" value="1"/>
</dbReference>